<protein>
    <recommendedName>
        <fullName evidence="11">G-protein coupled receptors family 1 profile domain-containing protein</fullName>
    </recommendedName>
</protein>
<keyword evidence="5" id="KW-1133">Transmembrane helix</keyword>
<sequence length="139" mass="15411">MLWSCPQLCGYWGLGPFVCDVYVAMDVVCSTSSIFNLVAISIDRCVALPHPLFLSLPIHGLVHFIHMYPTSPNLPRVLFSKPQSSYSLCICRRPYAPAHPAEQLTPVLPQEKPTGKDKRSARRGLAVTVPSCFILTENI</sequence>
<evidence type="ECO:0000256" key="9">
    <source>
        <dbReference type="ARBA" id="ARBA00023170"/>
    </source>
</evidence>
<dbReference type="InterPro" id="IPR017452">
    <property type="entry name" value="GPCR_Rhodpsn_7TM"/>
</dbReference>
<keyword evidence="3" id="KW-1003">Cell membrane</keyword>
<name>A0A0P4WF22_SCYOL</name>
<evidence type="ECO:0000313" key="12">
    <source>
        <dbReference type="EMBL" id="JAI67381.1"/>
    </source>
</evidence>
<dbReference type="GO" id="GO:0045202">
    <property type="term" value="C:synapse"/>
    <property type="evidence" value="ECO:0007669"/>
    <property type="project" value="GOC"/>
</dbReference>
<reference evidence="12" key="1">
    <citation type="submission" date="2015-09" db="EMBL/GenBank/DDBJ databases">
        <title>Scylla olivacea transcriptome.</title>
        <authorList>
            <person name="Ikhwanuddin M."/>
        </authorList>
    </citation>
    <scope>NUCLEOTIDE SEQUENCE</scope>
</reference>
<keyword evidence="4" id="KW-0812">Transmembrane</keyword>
<dbReference type="Gene3D" id="1.20.1070.10">
    <property type="entry name" value="Rhodopsin 7-helix transmembrane proteins"/>
    <property type="match status" value="1"/>
</dbReference>
<dbReference type="GO" id="GO:0005886">
    <property type="term" value="C:plasma membrane"/>
    <property type="evidence" value="ECO:0007669"/>
    <property type="project" value="UniProtKB-SubCell"/>
</dbReference>
<dbReference type="PROSITE" id="PS50262">
    <property type="entry name" value="G_PROTEIN_RECEP_F1_2"/>
    <property type="match status" value="1"/>
</dbReference>
<evidence type="ECO:0000256" key="10">
    <source>
        <dbReference type="ARBA" id="ARBA00023224"/>
    </source>
</evidence>
<dbReference type="PANTHER" id="PTHR24248">
    <property type="entry name" value="ADRENERGIC RECEPTOR-RELATED G-PROTEIN COUPLED RECEPTOR"/>
    <property type="match status" value="1"/>
</dbReference>
<keyword evidence="7" id="KW-0472">Membrane</keyword>
<dbReference type="GO" id="GO:0001591">
    <property type="term" value="F:dopamine neurotransmitter receptor activity, coupled via Gi/Go"/>
    <property type="evidence" value="ECO:0007669"/>
    <property type="project" value="TreeGrafter"/>
</dbReference>
<dbReference type="PROSITE" id="PS00237">
    <property type="entry name" value="G_PROTEIN_RECEP_F1_1"/>
    <property type="match status" value="1"/>
</dbReference>
<evidence type="ECO:0000256" key="1">
    <source>
        <dbReference type="ARBA" id="ARBA00004651"/>
    </source>
</evidence>
<feature type="domain" description="G-protein coupled receptors family 1 profile" evidence="11">
    <location>
        <begin position="1"/>
        <end position="52"/>
    </location>
</feature>
<dbReference type="SUPFAM" id="SSF81321">
    <property type="entry name" value="Family A G protein-coupled receptor-like"/>
    <property type="match status" value="1"/>
</dbReference>
<evidence type="ECO:0000256" key="8">
    <source>
        <dbReference type="ARBA" id="ARBA00023157"/>
    </source>
</evidence>
<organism evidence="12">
    <name type="scientific">Scylla olivacea</name>
    <name type="common">Orange mud crab</name>
    <name type="synonym">Cancer olivacea</name>
    <dbReference type="NCBI Taxonomy" id="85551"/>
    <lineage>
        <taxon>Eukaryota</taxon>
        <taxon>Metazoa</taxon>
        <taxon>Ecdysozoa</taxon>
        <taxon>Arthropoda</taxon>
        <taxon>Crustacea</taxon>
        <taxon>Multicrustacea</taxon>
        <taxon>Malacostraca</taxon>
        <taxon>Eumalacostraca</taxon>
        <taxon>Eucarida</taxon>
        <taxon>Decapoda</taxon>
        <taxon>Pleocyemata</taxon>
        <taxon>Brachyura</taxon>
        <taxon>Eubrachyura</taxon>
        <taxon>Portunoidea</taxon>
        <taxon>Portunidae</taxon>
        <taxon>Portuninae</taxon>
        <taxon>Scylla</taxon>
    </lineage>
</organism>
<evidence type="ECO:0000256" key="4">
    <source>
        <dbReference type="ARBA" id="ARBA00022692"/>
    </source>
</evidence>
<dbReference type="EMBL" id="GDRN01035840">
    <property type="protein sequence ID" value="JAI67381.1"/>
    <property type="molecule type" value="Transcribed_RNA"/>
</dbReference>
<accession>A0A0P4WF22</accession>
<keyword evidence="9" id="KW-0675">Receptor</keyword>
<comment type="subcellular location">
    <subcellularLocation>
        <location evidence="1">Cell membrane</location>
        <topology evidence="1">Multi-pass membrane protein</topology>
    </subcellularLocation>
</comment>
<dbReference type="InterPro" id="IPR000276">
    <property type="entry name" value="GPCR_Rhodpsn"/>
</dbReference>
<dbReference type="GO" id="GO:0004930">
    <property type="term" value="F:G protein-coupled receptor activity"/>
    <property type="evidence" value="ECO:0007669"/>
    <property type="project" value="UniProtKB-KW"/>
</dbReference>
<dbReference type="Pfam" id="PF00001">
    <property type="entry name" value="7tm_1"/>
    <property type="match status" value="1"/>
</dbReference>
<proteinExistence type="inferred from homology"/>
<evidence type="ECO:0000259" key="11">
    <source>
        <dbReference type="PROSITE" id="PS50262"/>
    </source>
</evidence>
<keyword evidence="6" id="KW-0297">G-protein coupled receptor</keyword>
<keyword evidence="8" id="KW-1015">Disulfide bond</keyword>
<dbReference type="PANTHER" id="PTHR24248:SF125">
    <property type="entry name" value="DOPAMINE D2-LIKE RECEPTOR"/>
    <property type="match status" value="1"/>
</dbReference>
<comment type="similarity">
    <text evidence="2">Belongs to the G-protein coupled receptor 1 family.</text>
</comment>
<evidence type="ECO:0000256" key="7">
    <source>
        <dbReference type="ARBA" id="ARBA00023136"/>
    </source>
</evidence>
<keyword evidence="10" id="KW-0807">Transducer</keyword>
<evidence type="ECO:0000256" key="5">
    <source>
        <dbReference type="ARBA" id="ARBA00022989"/>
    </source>
</evidence>
<evidence type="ECO:0000256" key="6">
    <source>
        <dbReference type="ARBA" id="ARBA00023040"/>
    </source>
</evidence>
<evidence type="ECO:0000256" key="2">
    <source>
        <dbReference type="ARBA" id="ARBA00010663"/>
    </source>
</evidence>
<dbReference type="AlphaFoldDB" id="A0A0P4WF22"/>
<evidence type="ECO:0000256" key="3">
    <source>
        <dbReference type="ARBA" id="ARBA00022475"/>
    </source>
</evidence>